<feature type="transmembrane region" description="Helical" evidence="1">
    <location>
        <begin position="56"/>
        <end position="74"/>
    </location>
</feature>
<accession>A0ABP8Y2B1</accession>
<reference evidence="3" key="1">
    <citation type="journal article" date="2019" name="Int. J. Syst. Evol. Microbiol.">
        <title>The Global Catalogue of Microorganisms (GCM) 10K type strain sequencing project: providing services to taxonomists for standard genome sequencing and annotation.</title>
        <authorList>
            <consortium name="The Broad Institute Genomics Platform"/>
            <consortium name="The Broad Institute Genome Sequencing Center for Infectious Disease"/>
            <person name="Wu L."/>
            <person name="Ma J."/>
        </authorList>
    </citation>
    <scope>NUCLEOTIDE SEQUENCE [LARGE SCALE GENOMIC DNA]</scope>
    <source>
        <strain evidence="3">JCM 18063</strain>
    </source>
</reference>
<dbReference type="InterPro" id="IPR019681">
    <property type="entry name" value="DUF2530"/>
</dbReference>
<evidence type="ECO:0000313" key="2">
    <source>
        <dbReference type="EMBL" id="GAA4719275.1"/>
    </source>
</evidence>
<keyword evidence="3" id="KW-1185">Reference proteome</keyword>
<keyword evidence="1" id="KW-1133">Transmembrane helix</keyword>
<gene>
    <name evidence="2" type="ORF">GCM10023216_04870</name>
</gene>
<evidence type="ECO:0008006" key="4">
    <source>
        <dbReference type="Google" id="ProtNLM"/>
    </source>
</evidence>
<name>A0ABP8Y2B1_9MICO</name>
<dbReference type="Pfam" id="PF10745">
    <property type="entry name" value="DUF2530"/>
    <property type="match status" value="1"/>
</dbReference>
<dbReference type="RefSeq" id="WP_172148783.1">
    <property type="nucleotide sequence ID" value="NZ_BAABID010000004.1"/>
</dbReference>
<sequence length="80" mass="8598">MPSVLTLLLHPEQRRPAPPPPHADLTRVIWLGIAVWVVALLVATSLLLFASGSVEFVATCGAGIALGLLGLPWARRHRDD</sequence>
<dbReference type="EMBL" id="BAABID010000004">
    <property type="protein sequence ID" value="GAA4719275.1"/>
    <property type="molecule type" value="Genomic_DNA"/>
</dbReference>
<dbReference type="Proteomes" id="UP001500956">
    <property type="component" value="Unassembled WGS sequence"/>
</dbReference>
<keyword evidence="1" id="KW-0812">Transmembrane</keyword>
<evidence type="ECO:0000256" key="1">
    <source>
        <dbReference type="SAM" id="Phobius"/>
    </source>
</evidence>
<proteinExistence type="predicted"/>
<comment type="caution">
    <text evidence="2">The sequence shown here is derived from an EMBL/GenBank/DDBJ whole genome shotgun (WGS) entry which is preliminary data.</text>
</comment>
<keyword evidence="1" id="KW-0472">Membrane</keyword>
<protein>
    <recommendedName>
        <fullName evidence="4">DUF2530 domain-containing protein</fullName>
    </recommendedName>
</protein>
<evidence type="ECO:0000313" key="3">
    <source>
        <dbReference type="Proteomes" id="UP001500956"/>
    </source>
</evidence>
<feature type="transmembrane region" description="Helical" evidence="1">
    <location>
        <begin position="28"/>
        <end position="50"/>
    </location>
</feature>
<organism evidence="2 3">
    <name type="scientific">Isoptericola chiayiensis</name>
    <dbReference type="NCBI Taxonomy" id="579446"/>
    <lineage>
        <taxon>Bacteria</taxon>
        <taxon>Bacillati</taxon>
        <taxon>Actinomycetota</taxon>
        <taxon>Actinomycetes</taxon>
        <taxon>Micrococcales</taxon>
        <taxon>Promicromonosporaceae</taxon>
        <taxon>Isoptericola</taxon>
    </lineage>
</organism>